<evidence type="ECO:0000313" key="1">
    <source>
        <dbReference type="EMBL" id="MCI3271417.1"/>
    </source>
</evidence>
<dbReference type="RefSeq" id="WP_242763961.1">
    <property type="nucleotide sequence ID" value="NZ_JALDAY010000003.1"/>
</dbReference>
<name>A0ABS9Y2I2_9ACTN</name>
<comment type="caution">
    <text evidence="1">The sequence shown here is derived from an EMBL/GenBank/DDBJ whole genome shotgun (WGS) entry which is preliminary data.</text>
</comment>
<gene>
    <name evidence="1" type="ORF">MQP27_09870</name>
</gene>
<proteinExistence type="predicted"/>
<accession>A0ABS9Y2I2</accession>
<sequence>MTTAPQHLLTVLRHWSDLQDALGAQTAPVWPPAGRMSDFLRALDQRDAEEVAYERSQALLDRILERADSASDAPGERPIPIRLTIHETMRVVQASLVHCADVTAAAVQRSPMPGPPAHWPAADRTRRELLALRDSKDPRRWKFVGDRTAVDAALWLYCRVTDQHGPFRPLSEAQRGQIANVAAGAAERVEQALDVGERTVPLTRPCPECGGRIEMHGGAGVSPIARCTSCGHIWTEQPNPAALFKKDQPETCMRFRQKDTSQSAESH</sequence>
<organism evidence="1 2">
    <name type="scientific">Streptomyces cylindrosporus</name>
    <dbReference type="NCBI Taxonomy" id="2927583"/>
    <lineage>
        <taxon>Bacteria</taxon>
        <taxon>Bacillati</taxon>
        <taxon>Actinomycetota</taxon>
        <taxon>Actinomycetes</taxon>
        <taxon>Kitasatosporales</taxon>
        <taxon>Streptomycetaceae</taxon>
        <taxon>Streptomyces</taxon>
    </lineage>
</organism>
<protein>
    <submittedName>
        <fullName evidence="1">Uncharacterized protein</fullName>
    </submittedName>
</protein>
<reference evidence="1" key="1">
    <citation type="submission" date="2022-03" db="EMBL/GenBank/DDBJ databases">
        <title>Streptomyces 7R015 and 7R016 isolated from Barleria lupulina in Thailand.</title>
        <authorList>
            <person name="Kanchanasin P."/>
            <person name="Phongsopitanun W."/>
            <person name="Tanasupawat S."/>
        </authorList>
    </citation>
    <scope>NUCLEOTIDE SEQUENCE</scope>
    <source>
        <strain evidence="1">7R015</strain>
    </source>
</reference>
<keyword evidence="2" id="KW-1185">Reference proteome</keyword>
<dbReference type="EMBL" id="JALDAY010000003">
    <property type="protein sequence ID" value="MCI3271417.1"/>
    <property type="molecule type" value="Genomic_DNA"/>
</dbReference>
<evidence type="ECO:0000313" key="2">
    <source>
        <dbReference type="Proteomes" id="UP001165269"/>
    </source>
</evidence>
<dbReference type="Proteomes" id="UP001165269">
    <property type="component" value="Unassembled WGS sequence"/>
</dbReference>